<dbReference type="GO" id="GO:0005525">
    <property type="term" value="F:GTP binding"/>
    <property type="evidence" value="ECO:0007669"/>
    <property type="project" value="InterPro"/>
</dbReference>
<sequence length="493" mass="53843">MDSVKLLRRILMLLTVVVILAVLLIIFQLTDFGYRAFMQLKDSSPWLLGIYLAVVAVVALAGLYLVFKIWTLGRSKPQNKKSRVRPSLESVQARLEQAREQGFEAEELDAQLAALPNEQAQELEVAFFGKISTGKSSLIRSLIPDARVETSVIGGSTGKIERFYYQAAQGLSLQLLDMPGTHQAQTVAHLAEEVLAAARRVHIVCYVLDQDITASDKASIMQLNDFGKPLVVVLNKISRYKESERRQLLEHIRSEIPADAQLVAVDSIHAKEVQIQAADGSLRKEERLLGGDVHALVQLFADLEARRGELSSSQRQALIELADDTLSQRLAAFRRERGKSIVKTYSRKAMFGGVAAVGPGTDVIIQGYLGLELIKSLTKLYGVSTQDVDLQGLLEAAGGKVRSQLTVMLALTGNVCKAFPGIGTVLGGASHAVAYGLIFESLGQAIVDTLDKAETQFTTQNVLNAFEQQMQHDMEKRAVSLIKTALGEKYGGA</sequence>
<evidence type="ECO:0000256" key="1">
    <source>
        <dbReference type="SAM" id="Phobius"/>
    </source>
</evidence>
<dbReference type="Pfam" id="PF01926">
    <property type="entry name" value="MMR_HSR1"/>
    <property type="match status" value="1"/>
</dbReference>
<evidence type="ECO:0000259" key="2">
    <source>
        <dbReference type="Pfam" id="PF01926"/>
    </source>
</evidence>
<keyword evidence="1" id="KW-0472">Membrane</keyword>
<dbReference type="PANTHER" id="PTHR42714:SF6">
    <property type="entry name" value="TRANSLATION INITIATION FACTOR IF-2"/>
    <property type="match status" value="1"/>
</dbReference>
<dbReference type="GO" id="GO:0005737">
    <property type="term" value="C:cytoplasm"/>
    <property type="evidence" value="ECO:0007669"/>
    <property type="project" value="TreeGrafter"/>
</dbReference>
<feature type="transmembrane region" description="Helical" evidence="1">
    <location>
        <begin position="50"/>
        <end position="73"/>
    </location>
</feature>
<dbReference type="InterPro" id="IPR006073">
    <property type="entry name" value="GTP-bd"/>
</dbReference>
<gene>
    <name evidence="3" type="ORF">NCTC10717_02095</name>
</gene>
<reference evidence="3 4" key="1">
    <citation type="submission" date="2018-06" db="EMBL/GenBank/DDBJ databases">
        <authorList>
            <consortium name="Pathogen Informatics"/>
            <person name="Doyle S."/>
        </authorList>
    </citation>
    <scope>NUCLEOTIDE SEQUENCE [LARGE SCALE GENOMIC DNA]</scope>
    <source>
        <strain evidence="3 4">NCTC10717</strain>
    </source>
</reference>
<dbReference type="GO" id="GO:0030488">
    <property type="term" value="P:tRNA methylation"/>
    <property type="evidence" value="ECO:0007669"/>
    <property type="project" value="TreeGrafter"/>
</dbReference>
<dbReference type="GO" id="GO:0002098">
    <property type="term" value="P:tRNA wobble uridine modification"/>
    <property type="evidence" value="ECO:0007669"/>
    <property type="project" value="TreeGrafter"/>
</dbReference>
<dbReference type="PANTHER" id="PTHR42714">
    <property type="entry name" value="TRNA MODIFICATION GTPASE GTPBP3"/>
    <property type="match status" value="1"/>
</dbReference>
<evidence type="ECO:0000313" key="3">
    <source>
        <dbReference type="EMBL" id="SUO98350.1"/>
    </source>
</evidence>
<dbReference type="Gene3D" id="3.40.50.300">
    <property type="entry name" value="P-loop containing nucleotide triphosphate hydrolases"/>
    <property type="match status" value="1"/>
</dbReference>
<dbReference type="InterPro" id="IPR005225">
    <property type="entry name" value="Small_GTP-bd"/>
</dbReference>
<dbReference type="EMBL" id="UHIA01000004">
    <property type="protein sequence ID" value="SUO98350.1"/>
    <property type="molecule type" value="Genomic_DNA"/>
</dbReference>
<keyword evidence="1" id="KW-1133">Transmembrane helix</keyword>
<proteinExistence type="predicted"/>
<dbReference type="SUPFAM" id="SSF52540">
    <property type="entry name" value="P-loop containing nucleoside triphosphate hydrolases"/>
    <property type="match status" value="1"/>
</dbReference>
<protein>
    <submittedName>
        <fullName evidence="3">GTP-binding protein YsxC</fullName>
    </submittedName>
</protein>
<accession>A0A380N0M3</accession>
<organism evidence="3 4">
    <name type="scientific">Suttonella indologenes</name>
    <dbReference type="NCBI Taxonomy" id="13276"/>
    <lineage>
        <taxon>Bacteria</taxon>
        <taxon>Pseudomonadati</taxon>
        <taxon>Pseudomonadota</taxon>
        <taxon>Gammaproteobacteria</taxon>
        <taxon>Cardiobacteriales</taxon>
        <taxon>Cardiobacteriaceae</taxon>
        <taxon>Suttonella</taxon>
    </lineage>
</organism>
<dbReference type="AlphaFoldDB" id="A0A380N0M3"/>
<keyword evidence="4" id="KW-1185">Reference proteome</keyword>
<dbReference type="NCBIfam" id="TIGR00231">
    <property type="entry name" value="small_GTP"/>
    <property type="match status" value="1"/>
</dbReference>
<evidence type="ECO:0000313" key="4">
    <source>
        <dbReference type="Proteomes" id="UP000254575"/>
    </source>
</evidence>
<feature type="domain" description="G" evidence="2">
    <location>
        <begin position="124"/>
        <end position="236"/>
    </location>
</feature>
<keyword evidence="1" id="KW-0812">Transmembrane</keyword>
<feature type="transmembrane region" description="Helical" evidence="1">
    <location>
        <begin position="12"/>
        <end position="30"/>
    </location>
</feature>
<dbReference type="OrthoDB" id="5940879at2"/>
<dbReference type="Proteomes" id="UP000254575">
    <property type="component" value="Unassembled WGS sequence"/>
</dbReference>
<dbReference type="RefSeq" id="WP_115219191.1">
    <property type="nucleotide sequence ID" value="NZ_UHIA01000004.1"/>
</dbReference>
<dbReference type="InterPro" id="IPR027417">
    <property type="entry name" value="P-loop_NTPase"/>
</dbReference>
<name>A0A380N0M3_9GAMM</name>